<dbReference type="InterPro" id="IPR017972">
    <property type="entry name" value="Cyt_P450_CS"/>
</dbReference>
<dbReference type="PRINTS" id="PR00463">
    <property type="entry name" value="EP450I"/>
</dbReference>
<evidence type="ECO:0000313" key="11">
    <source>
        <dbReference type="Proteomes" id="UP000813463"/>
    </source>
</evidence>
<keyword evidence="10" id="KW-0472">Membrane</keyword>
<organism evidence="11 12">
    <name type="scientific">Spinacia oleracea</name>
    <name type="common">Spinach</name>
    <dbReference type="NCBI Taxonomy" id="3562"/>
    <lineage>
        <taxon>Eukaryota</taxon>
        <taxon>Viridiplantae</taxon>
        <taxon>Streptophyta</taxon>
        <taxon>Embryophyta</taxon>
        <taxon>Tracheophyta</taxon>
        <taxon>Spermatophyta</taxon>
        <taxon>Magnoliopsida</taxon>
        <taxon>eudicotyledons</taxon>
        <taxon>Gunneridae</taxon>
        <taxon>Pentapetalae</taxon>
        <taxon>Caryophyllales</taxon>
        <taxon>Chenopodiaceae</taxon>
        <taxon>Chenopodioideae</taxon>
        <taxon>Anserineae</taxon>
        <taxon>Spinacia</taxon>
    </lineage>
</organism>
<reference evidence="12" key="2">
    <citation type="submission" date="2025-08" db="UniProtKB">
        <authorList>
            <consortium name="RefSeq"/>
        </authorList>
    </citation>
    <scope>IDENTIFICATION</scope>
    <source>
        <tissue evidence="12">Leaf</tissue>
    </source>
</reference>
<evidence type="ECO:0000256" key="9">
    <source>
        <dbReference type="RuleBase" id="RU000461"/>
    </source>
</evidence>
<gene>
    <name evidence="12" type="primary">LOC110795222</name>
</gene>
<dbReference type="Gene3D" id="1.10.630.10">
    <property type="entry name" value="Cytochrome P450"/>
    <property type="match status" value="1"/>
</dbReference>
<dbReference type="PANTHER" id="PTHR47951">
    <property type="entry name" value="OS08G0547900 PROTEIN"/>
    <property type="match status" value="1"/>
</dbReference>
<evidence type="ECO:0000256" key="1">
    <source>
        <dbReference type="ARBA" id="ARBA00001971"/>
    </source>
</evidence>
<dbReference type="PANTHER" id="PTHR47951:SF7">
    <property type="entry name" value="FLAVONOID 3',5'-HYDROXYLASE-LIKE ISOFORM X1"/>
    <property type="match status" value="1"/>
</dbReference>
<dbReference type="AlphaFoldDB" id="A0A9R0IV49"/>
<sequence length="528" mass="59427">MLPEATSAWSWWWSTSNKADETSRNILTALVPLFIIFWFIFSVKKQNKEIPPLPPGPRGLPLVGYLPFLGSNLHHSFKELASLYGPIFKLRLGSKDCIVVSSPSLVKEVVRDQDVVFANRVPLIAAKILLFGTLDIAFSNYGPEWRKMRKIFVSEMLSNARIEDSYDIRKQQVNKMMNETYKKAGQVVDIGELAFVSLVSSVMNMIWGDTLKGDEGSVINSEFRAVVDEQLELLGAPNISDFFPLLAMFDLQGIERRMKIISKRCEVILDKAIKHHSIGENTQLKDFLGHLLQLTKCEDPTTSLTLPQVKAMLMDVVTGGTDTTVALAEWAMSEILQHPNVLRKVQEELTEIVGLNNTVEEAHFPKLKYLNAVVKETLRLHPPIALLVPHCPSERSIVGGYTIPKGARVFLNVYTIQRDPQLWEDPLLFQPDRFLSGSSVDKMDYLGNHFQFLPFGSGRRICPGIPLAERMSVFVLASLLHGFHWKLPNGEVEVDLSEKFGIVVKKAKPLLAVPSPRLSSLELYSYKD</sequence>
<keyword evidence="4 8" id="KW-0479">Metal-binding</keyword>
<evidence type="ECO:0000256" key="8">
    <source>
        <dbReference type="PIRSR" id="PIRSR602401-1"/>
    </source>
</evidence>
<keyword evidence="10" id="KW-0812">Transmembrane</keyword>
<dbReference type="PRINTS" id="PR00385">
    <property type="entry name" value="P450"/>
</dbReference>
<keyword evidence="7 9" id="KW-0503">Monooxygenase</keyword>
<keyword evidence="11" id="KW-1185">Reference proteome</keyword>
<evidence type="ECO:0000256" key="6">
    <source>
        <dbReference type="ARBA" id="ARBA00023004"/>
    </source>
</evidence>
<evidence type="ECO:0000313" key="12">
    <source>
        <dbReference type="RefSeq" id="XP_021855916.1"/>
    </source>
</evidence>
<dbReference type="KEGG" id="soe:110795222"/>
<dbReference type="InterPro" id="IPR002401">
    <property type="entry name" value="Cyt_P450_E_grp-I"/>
</dbReference>
<dbReference type="FunFam" id="1.10.630.10:FF:000126">
    <property type="entry name" value="Predicted protein"/>
    <property type="match status" value="1"/>
</dbReference>
<comment type="similarity">
    <text evidence="2 9">Belongs to the cytochrome P450 family.</text>
</comment>
<dbReference type="InterPro" id="IPR036396">
    <property type="entry name" value="Cyt_P450_sf"/>
</dbReference>
<dbReference type="GeneID" id="110795222"/>
<feature type="transmembrane region" description="Helical" evidence="10">
    <location>
        <begin position="26"/>
        <end position="43"/>
    </location>
</feature>
<evidence type="ECO:0000256" key="10">
    <source>
        <dbReference type="SAM" id="Phobius"/>
    </source>
</evidence>
<proteinExistence type="inferred from homology"/>
<accession>A0A9R0IV49</accession>
<protein>
    <submittedName>
        <fullName evidence="12">Flavonoid 3'-monooxygenase CYP75B137-like</fullName>
    </submittedName>
</protein>
<keyword evidence="10" id="KW-1133">Transmembrane helix</keyword>
<dbReference type="Proteomes" id="UP000813463">
    <property type="component" value="Chromosome 6"/>
</dbReference>
<dbReference type="OrthoDB" id="2789670at2759"/>
<dbReference type="GO" id="GO:0004497">
    <property type="term" value="F:monooxygenase activity"/>
    <property type="evidence" value="ECO:0007669"/>
    <property type="project" value="UniProtKB-KW"/>
</dbReference>
<dbReference type="InterPro" id="IPR001128">
    <property type="entry name" value="Cyt_P450"/>
</dbReference>
<reference evidence="11" key="1">
    <citation type="journal article" date="2021" name="Nat. Commun.">
        <title>Genomic analyses provide insights into spinach domestication and the genetic basis of agronomic traits.</title>
        <authorList>
            <person name="Cai X."/>
            <person name="Sun X."/>
            <person name="Xu C."/>
            <person name="Sun H."/>
            <person name="Wang X."/>
            <person name="Ge C."/>
            <person name="Zhang Z."/>
            <person name="Wang Q."/>
            <person name="Fei Z."/>
            <person name="Jiao C."/>
            <person name="Wang Q."/>
        </authorList>
    </citation>
    <scope>NUCLEOTIDE SEQUENCE [LARGE SCALE GENOMIC DNA]</scope>
    <source>
        <strain evidence="11">cv. Varoflay</strain>
    </source>
</reference>
<keyword evidence="6 8" id="KW-0408">Iron</keyword>
<feature type="binding site" description="axial binding residue" evidence="8">
    <location>
        <position position="462"/>
    </location>
    <ligand>
        <name>heme</name>
        <dbReference type="ChEBI" id="CHEBI:30413"/>
    </ligand>
    <ligandPart>
        <name>Fe</name>
        <dbReference type="ChEBI" id="CHEBI:18248"/>
    </ligandPart>
</feature>
<keyword evidence="5 9" id="KW-0560">Oxidoreductase</keyword>
<dbReference type="GO" id="GO:0020037">
    <property type="term" value="F:heme binding"/>
    <property type="evidence" value="ECO:0007669"/>
    <property type="project" value="InterPro"/>
</dbReference>
<dbReference type="GO" id="GO:0016705">
    <property type="term" value="F:oxidoreductase activity, acting on paired donors, with incorporation or reduction of molecular oxygen"/>
    <property type="evidence" value="ECO:0007669"/>
    <property type="project" value="InterPro"/>
</dbReference>
<name>A0A9R0IV49_SPIOL</name>
<evidence type="ECO:0000256" key="3">
    <source>
        <dbReference type="ARBA" id="ARBA00022617"/>
    </source>
</evidence>
<dbReference type="PROSITE" id="PS00086">
    <property type="entry name" value="CYTOCHROME_P450"/>
    <property type="match status" value="1"/>
</dbReference>
<dbReference type="Pfam" id="PF00067">
    <property type="entry name" value="p450"/>
    <property type="match status" value="1"/>
</dbReference>
<dbReference type="SUPFAM" id="SSF48264">
    <property type="entry name" value="Cytochrome P450"/>
    <property type="match status" value="1"/>
</dbReference>
<comment type="cofactor">
    <cofactor evidence="1 8">
        <name>heme</name>
        <dbReference type="ChEBI" id="CHEBI:30413"/>
    </cofactor>
</comment>
<evidence type="ECO:0000256" key="2">
    <source>
        <dbReference type="ARBA" id="ARBA00010617"/>
    </source>
</evidence>
<dbReference type="CDD" id="cd11073">
    <property type="entry name" value="CYP76-like"/>
    <property type="match status" value="1"/>
</dbReference>
<evidence type="ECO:0000256" key="7">
    <source>
        <dbReference type="ARBA" id="ARBA00023033"/>
    </source>
</evidence>
<dbReference type="GO" id="GO:0005506">
    <property type="term" value="F:iron ion binding"/>
    <property type="evidence" value="ECO:0007669"/>
    <property type="project" value="InterPro"/>
</dbReference>
<evidence type="ECO:0000256" key="5">
    <source>
        <dbReference type="ARBA" id="ARBA00023002"/>
    </source>
</evidence>
<keyword evidence="3 8" id="KW-0349">Heme</keyword>
<dbReference type="RefSeq" id="XP_021855916.1">
    <property type="nucleotide sequence ID" value="XM_022000224.2"/>
</dbReference>
<evidence type="ECO:0000256" key="4">
    <source>
        <dbReference type="ARBA" id="ARBA00022723"/>
    </source>
</evidence>